<protein>
    <submittedName>
        <fullName evidence="2">Allophanate hydrolase</fullName>
        <ecNumber evidence="2">3.5.1.54</ecNumber>
    </submittedName>
</protein>
<gene>
    <name evidence="2" type="ORF">Sdiek1_2735</name>
</gene>
<proteinExistence type="predicted"/>
<dbReference type="InterPro" id="IPR014085">
    <property type="entry name" value="Allophanate_hydrolase"/>
</dbReference>
<dbReference type="KEGG" id="suls:Sdiek1_2735"/>
<keyword evidence="3" id="KW-1185">Reference proteome</keyword>
<dbReference type="InterPro" id="IPR023631">
    <property type="entry name" value="Amidase_dom"/>
</dbReference>
<dbReference type="RefSeq" id="WP_087439560.1">
    <property type="nucleotide sequence ID" value="NZ_CP021416.1"/>
</dbReference>
<dbReference type="OrthoDB" id="9811471at2"/>
<accession>A0A1Y0HRU6</accession>
<dbReference type="NCBIfam" id="TIGR02713">
    <property type="entry name" value="allophanate_hyd"/>
    <property type="match status" value="1"/>
</dbReference>
<dbReference type="PANTHER" id="PTHR11895:SF169">
    <property type="entry name" value="GLUTAMYL-TRNA(GLN) AMIDOTRANSFERASE"/>
    <property type="match status" value="1"/>
</dbReference>
<evidence type="ECO:0000313" key="3">
    <source>
        <dbReference type="Proteomes" id="UP000196005"/>
    </source>
</evidence>
<dbReference type="SUPFAM" id="SSF75304">
    <property type="entry name" value="Amidase signature (AS) enzymes"/>
    <property type="match status" value="1"/>
</dbReference>
<dbReference type="InterPro" id="IPR000120">
    <property type="entry name" value="Amidase"/>
</dbReference>
<keyword evidence="2" id="KW-0378">Hydrolase</keyword>
<dbReference type="NCBIfam" id="NF006043">
    <property type="entry name" value="PRK08186.1"/>
    <property type="match status" value="1"/>
</dbReference>
<dbReference type="PANTHER" id="PTHR11895">
    <property type="entry name" value="TRANSAMIDASE"/>
    <property type="match status" value="1"/>
</dbReference>
<evidence type="ECO:0000259" key="1">
    <source>
        <dbReference type="Pfam" id="PF01425"/>
    </source>
</evidence>
<dbReference type="GO" id="GO:0004039">
    <property type="term" value="F:allophanate hydrolase activity"/>
    <property type="evidence" value="ECO:0007669"/>
    <property type="project" value="UniProtKB-EC"/>
</dbReference>
<name>A0A1Y0HRU6_9BACT</name>
<reference evidence="3" key="1">
    <citation type="submission" date="2017-05" db="EMBL/GenBank/DDBJ databases">
        <title>Dechlorination kinetics govern the competition between two new strains of the genus Sulfurospirillum.</title>
        <authorList>
            <person name="Buttet G.F."/>
            <person name="Murray A.M."/>
            <person name="Goris T."/>
            <person name="Burion M."/>
            <person name="Lin B."/>
            <person name="Rolle M."/>
            <person name="Maillard J."/>
        </authorList>
    </citation>
    <scope>NUCLEOTIDE SEQUENCE [LARGE SCALE GENOMIC DNA]</scope>
    <source>
        <strain evidence="3">SL2-1</strain>
    </source>
</reference>
<dbReference type="Pfam" id="PF01425">
    <property type="entry name" value="Amidase"/>
    <property type="match status" value="1"/>
</dbReference>
<dbReference type="EMBL" id="CP021416">
    <property type="protein sequence ID" value="ARU49883.1"/>
    <property type="molecule type" value="Genomic_DNA"/>
</dbReference>
<dbReference type="EC" id="3.5.1.54" evidence="2"/>
<evidence type="ECO:0000313" key="2">
    <source>
        <dbReference type="EMBL" id="ARU49883.1"/>
    </source>
</evidence>
<feature type="domain" description="Amidase" evidence="1">
    <location>
        <begin position="55"/>
        <end position="431"/>
    </location>
</feature>
<organism evidence="2 3">
    <name type="scientific">Sulfurospirillum diekertiae</name>
    <dbReference type="NCBI Taxonomy" id="1854492"/>
    <lineage>
        <taxon>Bacteria</taxon>
        <taxon>Pseudomonadati</taxon>
        <taxon>Campylobacterota</taxon>
        <taxon>Epsilonproteobacteria</taxon>
        <taxon>Campylobacterales</taxon>
        <taxon>Sulfurospirillaceae</taxon>
        <taxon>Sulfurospirillum</taxon>
    </lineage>
</organism>
<dbReference type="Gene3D" id="3.90.1300.10">
    <property type="entry name" value="Amidase signature (AS) domain"/>
    <property type="match status" value="1"/>
</dbReference>
<dbReference type="AlphaFoldDB" id="A0A1Y0HRU6"/>
<dbReference type="Proteomes" id="UP000196005">
    <property type="component" value="Chromosome"/>
</dbReference>
<dbReference type="Gene3D" id="1.20.58.1700">
    <property type="match status" value="1"/>
</dbReference>
<dbReference type="InterPro" id="IPR036928">
    <property type="entry name" value="AS_sf"/>
</dbReference>
<sequence length="442" mass="48460">MTLLHVKQNYAQNMCTPRELVQQIKECIAHFSDNPIWLHVLSDAELEPYLTRLEHAKMEELPLYGVPFAIKDNIDLAGIPTTAACPDFSYLPERSAYVVERLIEAGAIPIGKTNLDQFATGLVGTRSPYGACQNSIDSAYISGGSSSGSAVSVALDMVVFSLGTDTAGSGRVPAAFNNLLGFKASKGVVSTSGVVPACRSLDCVSLFCKEASDVSTIFEIMASFDEEDVYARALPPQKSTIPFNFTFGVPKASDLQFFGDTEAKVLFEKSIQRLIGLGGIPKVIDFNPFLEAANLLYSGPWVAERYFATQTLLHTSPESFLEVTRAIIAQGEMKKASEYFEAEYQLKAYRRAAEKILAEVDFCVTPTTGTIYTIEAVQADPITLNSNLGYYTNFMNLLDLVAYALPAGERSNHLPFGITLFADHFNDRALLEMGERYRKESV</sequence>